<keyword evidence="1" id="KW-0732">Signal</keyword>
<feature type="chain" id="PRO_5019358865" description="Invasion protein" evidence="1">
    <location>
        <begin position="20"/>
        <end position="165"/>
    </location>
</feature>
<dbReference type="OrthoDB" id="6898311at2"/>
<evidence type="ECO:0000313" key="2">
    <source>
        <dbReference type="EMBL" id="RJG13478.1"/>
    </source>
</evidence>
<comment type="caution">
    <text evidence="2">The sequence shown here is derived from an EMBL/GenBank/DDBJ whole genome shotgun (WGS) entry which is preliminary data.</text>
</comment>
<sequence>MNRLIAAVVFLAFSSLAFAVEPIKVFGDWAVIRAAEGSDLVALTRNNDGNYIGLRCFVGERKCVHVLSVDFTCEVGMSYPMLVGSSVSAITIQTSCRNSAGSHELVLDDQSKIHEVLKQEGLVGFAMPMDSGLFKVVRFSLNGAYEAMGYVKKYTIEQVGSEVFL</sequence>
<evidence type="ECO:0000313" key="3">
    <source>
        <dbReference type="Proteomes" id="UP000284021"/>
    </source>
</evidence>
<organism evidence="2 3">
    <name type="scientific">Pseudomonas cavernicola</name>
    <dbReference type="NCBI Taxonomy" id="2320866"/>
    <lineage>
        <taxon>Bacteria</taxon>
        <taxon>Pseudomonadati</taxon>
        <taxon>Pseudomonadota</taxon>
        <taxon>Gammaproteobacteria</taxon>
        <taxon>Pseudomonadales</taxon>
        <taxon>Pseudomonadaceae</taxon>
        <taxon>Pseudomonas</taxon>
    </lineage>
</organism>
<gene>
    <name evidence="2" type="ORF">D3879_09620</name>
</gene>
<protein>
    <recommendedName>
        <fullName evidence="4">Invasion protein</fullName>
    </recommendedName>
</protein>
<dbReference type="RefSeq" id="WP_119954011.1">
    <property type="nucleotide sequence ID" value="NZ_QYUR01000002.1"/>
</dbReference>
<name>A0A418XLX8_9PSED</name>
<reference evidence="2 3" key="1">
    <citation type="submission" date="2018-09" db="EMBL/GenBank/DDBJ databases">
        <authorList>
            <person name="Zhu H."/>
        </authorList>
    </citation>
    <scope>NUCLEOTIDE SEQUENCE [LARGE SCALE GENOMIC DNA]</scope>
    <source>
        <strain evidence="2 3">K1S02-6</strain>
    </source>
</reference>
<proteinExistence type="predicted"/>
<evidence type="ECO:0008006" key="4">
    <source>
        <dbReference type="Google" id="ProtNLM"/>
    </source>
</evidence>
<accession>A0A418XLX8</accession>
<evidence type="ECO:0000256" key="1">
    <source>
        <dbReference type="SAM" id="SignalP"/>
    </source>
</evidence>
<dbReference type="EMBL" id="QYUR01000002">
    <property type="protein sequence ID" value="RJG13478.1"/>
    <property type="molecule type" value="Genomic_DNA"/>
</dbReference>
<dbReference type="Proteomes" id="UP000284021">
    <property type="component" value="Unassembled WGS sequence"/>
</dbReference>
<dbReference type="AlphaFoldDB" id="A0A418XLX8"/>
<keyword evidence="3" id="KW-1185">Reference proteome</keyword>
<feature type="signal peptide" evidence="1">
    <location>
        <begin position="1"/>
        <end position="19"/>
    </location>
</feature>